<proteinExistence type="predicted"/>
<organism evidence="2 3">
    <name type="scientific">Paracoccus aestuariivivens</name>
    <dbReference type="NCBI Taxonomy" id="1820333"/>
    <lineage>
        <taxon>Bacteria</taxon>
        <taxon>Pseudomonadati</taxon>
        <taxon>Pseudomonadota</taxon>
        <taxon>Alphaproteobacteria</taxon>
        <taxon>Rhodobacterales</taxon>
        <taxon>Paracoccaceae</taxon>
        <taxon>Paracoccus</taxon>
    </lineage>
</organism>
<dbReference type="EMBL" id="WMIE01000001">
    <property type="protein sequence ID" value="MTH76795.1"/>
    <property type="molecule type" value="Genomic_DNA"/>
</dbReference>
<comment type="caution">
    <text evidence="2">The sequence shown here is derived from an EMBL/GenBank/DDBJ whole genome shotgun (WGS) entry which is preliminary data.</text>
</comment>
<reference evidence="2 3" key="1">
    <citation type="submission" date="2019-11" db="EMBL/GenBank/DDBJ databases">
        <authorList>
            <person name="Dong K."/>
        </authorList>
    </citation>
    <scope>NUCLEOTIDE SEQUENCE [LARGE SCALE GENOMIC DNA]</scope>
    <source>
        <strain evidence="2 3">NBRC 111993</strain>
    </source>
</reference>
<accession>A0A6L6J6L4</accession>
<name>A0A6L6J6L4_9RHOB</name>
<dbReference type="Proteomes" id="UP000478183">
    <property type="component" value="Unassembled WGS sequence"/>
</dbReference>
<dbReference type="OrthoDB" id="7859688at2"/>
<protein>
    <submittedName>
        <fullName evidence="2">Uncharacterized protein</fullName>
    </submittedName>
</protein>
<gene>
    <name evidence="2" type="ORF">GL286_03530</name>
</gene>
<dbReference type="AlphaFoldDB" id="A0A6L6J6L4"/>
<evidence type="ECO:0000313" key="2">
    <source>
        <dbReference type="EMBL" id="MTH76795.1"/>
    </source>
</evidence>
<feature type="chain" id="PRO_5027123152" evidence="1">
    <location>
        <begin position="20"/>
        <end position="116"/>
    </location>
</feature>
<evidence type="ECO:0000256" key="1">
    <source>
        <dbReference type="SAM" id="SignalP"/>
    </source>
</evidence>
<keyword evidence="3" id="KW-1185">Reference proteome</keyword>
<sequence>MKAFALALAVALTPFAASAGEITLETPMNGMTLAGGETDMAVFFTPSKDAAYRVHAAYVAKDNQSEPKRLMMDLKDGDALSFSLPGHLTEIYHFSRSGNAVTISSEPAAARTGSAS</sequence>
<keyword evidence="1" id="KW-0732">Signal</keyword>
<dbReference type="RefSeq" id="WP_155094138.1">
    <property type="nucleotide sequence ID" value="NZ_WMIE01000001.1"/>
</dbReference>
<evidence type="ECO:0000313" key="3">
    <source>
        <dbReference type="Proteomes" id="UP000478183"/>
    </source>
</evidence>
<feature type="signal peptide" evidence="1">
    <location>
        <begin position="1"/>
        <end position="19"/>
    </location>
</feature>